<keyword evidence="3" id="KW-1185">Reference proteome</keyword>
<dbReference type="Proteomes" id="UP000322659">
    <property type="component" value="Unassembled WGS sequence"/>
</dbReference>
<proteinExistence type="predicted"/>
<evidence type="ECO:0000313" key="3">
    <source>
        <dbReference type="Proteomes" id="UP000322659"/>
    </source>
</evidence>
<dbReference type="RefSeq" id="WP_147748340.1">
    <property type="nucleotide sequence ID" value="NZ_SAXZ01000006.1"/>
</dbReference>
<sequence length="59" mass="6846">MSEFSEQNRTEQNRTGYHYIKAFFGIANLFSKKLYLYSLTILSALFVLVNSHGAIHVYL</sequence>
<keyword evidence="1" id="KW-0812">Transmembrane</keyword>
<reference evidence="2 3" key="1">
    <citation type="journal article" date="1992" name="Lakartidningen">
        <title>[Penicillin V and not amoxicillin is the first choice preparation in acute otitis].</title>
        <authorList>
            <person name="Kamme C."/>
            <person name="Lundgren K."/>
            <person name="Prellner K."/>
        </authorList>
    </citation>
    <scope>NUCLEOTIDE SEQUENCE [LARGE SCALE GENOMIC DNA]</scope>
    <source>
        <strain evidence="2 3">PC5099IV</strain>
    </source>
</reference>
<accession>A0ABY3KB01</accession>
<protein>
    <submittedName>
        <fullName evidence="2">Uncharacterized protein</fullName>
    </submittedName>
</protein>
<organism evidence="2 3">
    <name type="scientific">Brachyspira aalborgi</name>
    <dbReference type="NCBI Taxonomy" id="29522"/>
    <lineage>
        <taxon>Bacteria</taxon>
        <taxon>Pseudomonadati</taxon>
        <taxon>Spirochaetota</taxon>
        <taxon>Spirochaetia</taxon>
        <taxon>Brachyspirales</taxon>
        <taxon>Brachyspiraceae</taxon>
        <taxon>Brachyspira</taxon>
    </lineage>
</organism>
<comment type="caution">
    <text evidence="2">The sequence shown here is derived from an EMBL/GenBank/DDBJ whole genome shotgun (WGS) entry which is preliminary data.</text>
</comment>
<evidence type="ECO:0000256" key="1">
    <source>
        <dbReference type="SAM" id="Phobius"/>
    </source>
</evidence>
<evidence type="ECO:0000313" key="2">
    <source>
        <dbReference type="EMBL" id="TXJ33758.1"/>
    </source>
</evidence>
<dbReference type="EMBL" id="SAXZ01000006">
    <property type="protein sequence ID" value="TXJ33758.1"/>
    <property type="molecule type" value="Genomic_DNA"/>
</dbReference>
<keyword evidence="1" id="KW-1133">Transmembrane helix</keyword>
<gene>
    <name evidence="2" type="ORF">EPJ71_02970</name>
</gene>
<keyword evidence="1" id="KW-0472">Membrane</keyword>
<name>A0ABY3KB01_9SPIR</name>
<feature type="transmembrane region" description="Helical" evidence="1">
    <location>
        <begin position="34"/>
        <end position="55"/>
    </location>
</feature>